<evidence type="ECO:0000313" key="2">
    <source>
        <dbReference type="Proteomes" id="UP000018851"/>
    </source>
</evidence>
<proteinExistence type="predicted"/>
<gene>
    <name evidence="1" type="ORF">NX02_04155</name>
</gene>
<dbReference type="Proteomes" id="UP000018851">
    <property type="component" value="Chromosome"/>
</dbReference>
<dbReference type="EMBL" id="CP006644">
    <property type="protein sequence ID" value="AHE52581.1"/>
    <property type="molecule type" value="Genomic_DNA"/>
</dbReference>
<organism evidence="1 2">
    <name type="scientific">Sphingomonas sanxanigenens DSM 19645 = NX02</name>
    <dbReference type="NCBI Taxonomy" id="1123269"/>
    <lineage>
        <taxon>Bacteria</taxon>
        <taxon>Pseudomonadati</taxon>
        <taxon>Pseudomonadota</taxon>
        <taxon>Alphaproteobacteria</taxon>
        <taxon>Sphingomonadales</taxon>
        <taxon>Sphingomonadaceae</taxon>
        <taxon>Sphingomonas</taxon>
    </lineage>
</organism>
<reference evidence="1 2" key="1">
    <citation type="submission" date="2013-07" db="EMBL/GenBank/DDBJ databases">
        <title>Completed genome of Sphingomonas sanxanigenens NX02.</title>
        <authorList>
            <person name="Ma T."/>
            <person name="Huang H."/>
            <person name="Wu M."/>
            <person name="Li X."/>
            <person name="Li G."/>
        </authorList>
    </citation>
    <scope>NUCLEOTIDE SEQUENCE [LARGE SCALE GENOMIC DNA]</scope>
    <source>
        <strain evidence="1 2">NX02</strain>
    </source>
</reference>
<evidence type="ECO:0000313" key="1">
    <source>
        <dbReference type="EMBL" id="AHE52581.1"/>
    </source>
</evidence>
<keyword evidence="2" id="KW-1185">Reference proteome</keyword>
<name>W0A6A1_9SPHN</name>
<accession>W0A6A1</accession>
<dbReference type="HOGENOM" id="CLU_3140810_0_0_5"/>
<dbReference type="KEGG" id="ssan:NX02_04155"/>
<protein>
    <submittedName>
        <fullName evidence="1">Uncharacterized protein</fullName>
    </submittedName>
</protein>
<sequence>MLPATAAIALAPSRSSATTPIGAMLAAIRSIAPDAAARFSSAAGATWAA</sequence>
<dbReference type="AlphaFoldDB" id="W0A6A1"/>